<dbReference type="EMBL" id="MU274903">
    <property type="protein sequence ID" value="KAI0092657.1"/>
    <property type="molecule type" value="Genomic_DNA"/>
</dbReference>
<evidence type="ECO:0000313" key="1">
    <source>
        <dbReference type="EMBL" id="KAI0092657.1"/>
    </source>
</evidence>
<reference evidence="1" key="1">
    <citation type="journal article" date="2021" name="Environ. Microbiol.">
        <title>Gene family expansions and transcriptome signatures uncover fungal adaptations to wood decay.</title>
        <authorList>
            <person name="Hage H."/>
            <person name="Miyauchi S."/>
            <person name="Viragh M."/>
            <person name="Drula E."/>
            <person name="Min B."/>
            <person name="Chaduli D."/>
            <person name="Navarro D."/>
            <person name="Favel A."/>
            <person name="Norest M."/>
            <person name="Lesage-Meessen L."/>
            <person name="Balint B."/>
            <person name="Merenyi Z."/>
            <person name="de Eugenio L."/>
            <person name="Morin E."/>
            <person name="Martinez A.T."/>
            <person name="Baldrian P."/>
            <person name="Stursova M."/>
            <person name="Martinez M.J."/>
            <person name="Novotny C."/>
            <person name="Magnuson J.K."/>
            <person name="Spatafora J.W."/>
            <person name="Maurice S."/>
            <person name="Pangilinan J."/>
            <person name="Andreopoulos W."/>
            <person name="LaButti K."/>
            <person name="Hundley H."/>
            <person name="Na H."/>
            <person name="Kuo A."/>
            <person name="Barry K."/>
            <person name="Lipzen A."/>
            <person name="Henrissat B."/>
            <person name="Riley R."/>
            <person name="Ahrendt S."/>
            <person name="Nagy L.G."/>
            <person name="Grigoriev I.V."/>
            <person name="Martin F."/>
            <person name="Rosso M.N."/>
        </authorList>
    </citation>
    <scope>NUCLEOTIDE SEQUENCE</scope>
    <source>
        <strain evidence="1">CBS 384.51</strain>
    </source>
</reference>
<dbReference type="Proteomes" id="UP001055072">
    <property type="component" value="Unassembled WGS sequence"/>
</dbReference>
<gene>
    <name evidence="1" type="ORF">BDY19DRAFT_983268</name>
</gene>
<comment type="caution">
    <text evidence="1">The sequence shown here is derived from an EMBL/GenBank/DDBJ whole genome shotgun (WGS) entry which is preliminary data.</text>
</comment>
<evidence type="ECO:0000313" key="2">
    <source>
        <dbReference type="Proteomes" id="UP001055072"/>
    </source>
</evidence>
<organism evidence="1 2">
    <name type="scientific">Irpex rosettiformis</name>
    <dbReference type="NCBI Taxonomy" id="378272"/>
    <lineage>
        <taxon>Eukaryota</taxon>
        <taxon>Fungi</taxon>
        <taxon>Dikarya</taxon>
        <taxon>Basidiomycota</taxon>
        <taxon>Agaricomycotina</taxon>
        <taxon>Agaricomycetes</taxon>
        <taxon>Polyporales</taxon>
        <taxon>Irpicaceae</taxon>
        <taxon>Irpex</taxon>
    </lineage>
</organism>
<name>A0ACB8UE78_9APHY</name>
<keyword evidence="2" id="KW-1185">Reference proteome</keyword>
<proteinExistence type="predicted"/>
<protein>
    <submittedName>
        <fullName evidence="1">Uncharacterized protein</fullName>
    </submittedName>
</protein>
<sequence length="554" mass="60620">MSNAKSKQANGAGKKTKQSAPSSTGTSTPVTGAPESSSAFELTTYGSGRPDKALYDAEQNKIKADIDAAQAKLTVVKDKLSGGKNGPAAERRKELLDELAQIRSDQGNIKQKRSNIFEEVNNIQETVQQKVKELNASKAKLPYKTAADIENRIAQLHKQVESGNLKLADEKRALAEISQLNRNKRIVEGFQADEDIIQAGRDKIAELKKELDNPEGIAKAERYDTIQAELDEIKKQNDEIHAIRSRLLDERTALQAQLDILYNRKRDSAQNYRAANDRFYAKLSEDRARRAERERAQRAADEEAKKAEIANRLREEAEIPAFQAQIEDCDTLINYFSGKPSGTLSTARAEKEKAHLAGVTDLDIRKVETTQSEGLVIRKKKGEEEDSYFVGGKGKKGKKNHNHGHKAAPAASPDAPATTAEASSSDRLNVPLPTLSALLSLSIPPPTSSVDLPRVIEDLNTKKAWFIANQARVTAENKAKAEKEIARLTGGKHKTDISSTSEELSPPNGEAELPAELAHTPAVTSEVVSVSVPEEVVEEKLEVVKEAEETAAES</sequence>
<accession>A0ACB8UE78</accession>